<proteinExistence type="predicted"/>
<feature type="compositionally biased region" description="Low complexity" evidence="1">
    <location>
        <begin position="17"/>
        <end position="35"/>
    </location>
</feature>
<evidence type="ECO:0000313" key="3">
    <source>
        <dbReference type="Proteomes" id="UP000559256"/>
    </source>
</evidence>
<dbReference type="Proteomes" id="UP000559256">
    <property type="component" value="Unassembled WGS sequence"/>
</dbReference>
<name>A0A8H5GR74_9AGAR</name>
<evidence type="ECO:0000256" key="1">
    <source>
        <dbReference type="SAM" id="MobiDB-lite"/>
    </source>
</evidence>
<gene>
    <name evidence="2" type="ORF">D9758_002599</name>
</gene>
<feature type="region of interest" description="Disordered" evidence="1">
    <location>
        <begin position="1"/>
        <end position="56"/>
    </location>
</feature>
<evidence type="ECO:0000313" key="2">
    <source>
        <dbReference type="EMBL" id="KAF5369538.1"/>
    </source>
</evidence>
<accession>A0A8H5GR74</accession>
<comment type="caution">
    <text evidence="2">The sequence shown here is derived from an EMBL/GenBank/DDBJ whole genome shotgun (WGS) entry which is preliminary data.</text>
</comment>
<feature type="compositionally biased region" description="Basic residues" evidence="1">
    <location>
        <begin position="1"/>
        <end position="16"/>
    </location>
</feature>
<protein>
    <submittedName>
        <fullName evidence="2">Uncharacterized protein</fullName>
    </submittedName>
</protein>
<reference evidence="2 3" key="1">
    <citation type="journal article" date="2020" name="ISME J.">
        <title>Uncovering the hidden diversity of litter-decomposition mechanisms in mushroom-forming fungi.</title>
        <authorList>
            <person name="Floudas D."/>
            <person name="Bentzer J."/>
            <person name="Ahren D."/>
            <person name="Johansson T."/>
            <person name="Persson P."/>
            <person name="Tunlid A."/>
        </authorList>
    </citation>
    <scope>NUCLEOTIDE SEQUENCE [LARGE SCALE GENOMIC DNA]</scope>
    <source>
        <strain evidence="2 3">CBS 291.85</strain>
    </source>
</reference>
<sequence length="92" mass="9990">MGRSAKVHKRVPKKNKTTSPTTSSVQPAQTQQLQAAKKKATLKEKSAAKLASSTRKEGEYVLGDVDYVSLMMGGRRKAKQEAEKLASQSQGE</sequence>
<dbReference type="EMBL" id="JAACJM010000013">
    <property type="protein sequence ID" value="KAF5369538.1"/>
    <property type="molecule type" value="Genomic_DNA"/>
</dbReference>
<organism evidence="2 3">
    <name type="scientific">Tetrapyrgos nigripes</name>
    <dbReference type="NCBI Taxonomy" id="182062"/>
    <lineage>
        <taxon>Eukaryota</taxon>
        <taxon>Fungi</taxon>
        <taxon>Dikarya</taxon>
        <taxon>Basidiomycota</taxon>
        <taxon>Agaricomycotina</taxon>
        <taxon>Agaricomycetes</taxon>
        <taxon>Agaricomycetidae</taxon>
        <taxon>Agaricales</taxon>
        <taxon>Marasmiineae</taxon>
        <taxon>Marasmiaceae</taxon>
        <taxon>Tetrapyrgos</taxon>
    </lineage>
</organism>
<dbReference type="AlphaFoldDB" id="A0A8H5GR74"/>
<keyword evidence="3" id="KW-1185">Reference proteome</keyword>